<protein>
    <submittedName>
        <fullName evidence="1">Uncharacterized protein</fullName>
    </submittedName>
</protein>
<sequence length="143" mass="17005">MPVWLKAMTTKMPRSRTILGWNRSTLKTTNSLKRRWVLAFDGGHRWRHMTTSLVECINSVLKDARNLPVTAIVRSTFYRLNELFTRKSTEPHERVCNKHKYLEFATKRVEKINIVVNRFDRRNEMFEVRELQDGSFYTVSLAQ</sequence>
<name>A0A445ESH1_ARAHY</name>
<comment type="caution">
    <text evidence="1">The sequence shown here is derived from an EMBL/GenBank/DDBJ whole genome shotgun (WGS) entry which is preliminary data.</text>
</comment>
<accession>A0A445ESH1</accession>
<evidence type="ECO:0000313" key="1">
    <source>
        <dbReference type="EMBL" id="RYR78341.1"/>
    </source>
</evidence>
<dbReference type="AlphaFoldDB" id="A0A445ESH1"/>
<proteinExistence type="predicted"/>
<keyword evidence="2" id="KW-1185">Reference proteome</keyword>
<organism evidence="1 2">
    <name type="scientific">Arachis hypogaea</name>
    <name type="common">Peanut</name>
    <dbReference type="NCBI Taxonomy" id="3818"/>
    <lineage>
        <taxon>Eukaryota</taxon>
        <taxon>Viridiplantae</taxon>
        <taxon>Streptophyta</taxon>
        <taxon>Embryophyta</taxon>
        <taxon>Tracheophyta</taxon>
        <taxon>Spermatophyta</taxon>
        <taxon>Magnoliopsida</taxon>
        <taxon>eudicotyledons</taxon>
        <taxon>Gunneridae</taxon>
        <taxon>Pentapetalae</taxon>
        <taxon>rosids</taxon>
        <taxon>fabids</taxon>
        <taxon>Fabales</taxon>
        <taxon>Fabaceae</taxon>
        <taxon>Papilionoideae</taxon>
        <taxon>50 kb inversion clade</taxon>
        <taxon>dalbergioids sensu lato</taxon>
        <taxon>Dalbergieae</taxon>
        <taxon>Pterocarpus clade</taxon>
        <taxon>Arachis</taxon>
    </lineage>
</organism>
<evidence type="ECO:0000313" key="2">
    <source>
        <dbReference type="Proteomes" id="UP000289738"/>
    </source>
</evidence>
<reference evidence="1 2" key="1">
    <citation type="submission" date="2019-01" db="EMBL/GenBank/DDBJ databases">
        <title>Sequencing of cultivated peanut Arachis hypogaea provides insights into genome evolution and oil improvement.</title>
        <authorList>
            <person name="Chen X."/>
        </authorList>
    </citation>
    <scope>NUCLEOTIDE SEQUENCE [LARGE SCALE GENOMIC DNA]</scope>
    <source>
        <strain evidence="2">cv. Fuhuasheng</strain>
        <tissue evidence="1">Leaves</tissue>
    </source>
</reference>
<dbReference type="Proteomes" id="UP000289738">
    <property type="component" value="Chromosome A01"/>
</dbReference>
<dbReference type="EMBL" id="SDMP01000001">
    <property type="protein sequence ID" value="RYR78341.1"/>
    <property type="molecule type" value="Genomic_DNA"/>
</dbReference>
<gene>
    <name evidence="1" type="ORF">Ahy_A01g003110</name>
</gene>